<sequence>MPDTAAPGTSVPGAATPGTSTAEITPAIATPVFRVRGALVPDLARDCVRLEVTESTEGLRTLRVHLVATDSGAPGPPGRLRHLDGRDVDLGRDIQVALGPDQRQRHVFDGTVSAVEAEFRDGSAPVVVLYAEDPLMRLRMTRRMRTYERTTDADIARYLARAHGLDADVDAAGARYDVVQQFNQSDLAFLRERARLIQAELWCTGGTLHFRTRDKREGTKVVAVQGNHLLSARIGADLAHQRGSVTVTGYDAHTQRTIEAQAGPEVVDAEISGGRTGPRLVREALAESASYRVREAALTVGEARSYARAEMLRRARRFVTVSGVLRGNADLSVGSRVELTDVGGPFEGGGYYVTYVRHSFDQVAGFRTCFHAERATVNEVV</sequence>
<evidence type="ECO:0000313" key="2">
    <source>
        <dbReference type="EMBL" id="QEU96636.1"/>
    </source>
</evidence>
<dbReference type="KEGG" id="ska:CP970_41915"/>
<evidence type="ECO:0000256" key="1">
    <source>
        <dbReference type="SAM" id="MobiDB-lite"/>
    </source>
</evidence>
<dbReference type="Pfam" id="PF05954">
    <property type="entry name" value="Phage_GPD"/>
    <property type="match status" value="1"/>
</dbReference>
<dbReference type="AlphaFoldDB" id="A0A5J6GUA8"/>
<gene>
    <name evidence="2" type="ORF">CP970_41915</name>
</gene>
<dbReference type="SUPFAM" id="SSF69279">
    <property type="entry name" value="Phage tail proteins"/>
    <property type="match status" value="1"/>
</dbReference>
<accession>A0A5J6GUA8</accession>
<dbReference type="RefSeq" id="WP_079043809.1">
    <property type="nucleotide sequence ID" value="NZ_CP023699.1"/>
</dbReference>
<evidence type="ECO:0000313" key="3">
    <source>
        <dbReference type="Proteomes" id="UP000325529"/>
    </source>
</evidence>
<dbReference type="Proteomes" id="UP000325529">
    <property type="component" value="Chromosome"/>
</dbReference>
<dbReference type="EMBL" id="CP023699">
    <property type="protein sequence ID" value="QEU96636.1"/>
    <property type="molecule type" value="Genomic_DNA"/>
</dbReference>
<keyword evidence="3" id="KW-1185">Reference proteome</keyword>
<dbReference type="OrthoDB" id="4070623at2"/>
<protein>
    <submittedName>
        <fullName evidence="2">Phage late control D family protein</fullName>
    </submittedName>
</protein>
<feature type="region of interest" description="Disordered" evidence="1">
    <location>
        <begin position="1"/>
        <end position="22"/>
    </location>
</feature>
<organism evidence="2 3">
    <name type="scientific">Streptomyces kanamyceticus</name>
    <dbReference type="NCBI Taxonomy" id="1967"/>
    <lineage>
        <taxon>Bacteria</taxon>
        <taxon>Bacillati</taxon>
        <taxon>Actinomycetota</taxon>
        <taxon>Actinomycetes</taxon>
        <taxon>Kitasatosporales</taxon>
        <taxon>Streptomycetaceae</taxon>
        <taxon>Streptomyces</taxon>
    </lineage>
</organism>
<name>A0A5J6GUA8_STRKN</name>
<proteinExistence type="predicted"/>
<reference evidence="2 3" key="1">
    <citation type="submission" date="2017-09" db="EMBL/GenBank/DDBJ databases">
        <authorList>
            <person name="Lee N."/>
            <person name="Cho B.-K."/>
        </authorList>
    </citation>
    <scope>NUCLEOTIDE SEQUENCE [LARGE SCALE GENOMIC DNA]</scope>
    <source>
        <strain evidence="2 3">ATCC 12853</strain>
    </source>
</reference>